<dbReference type="InterPro" id="IPR036259">
    <property type="entry name" value="MFS_trans_sf"/>
</dbReference>
<feature type="transmembrane region" description="Helical" evidence="8">
    <location>
        <begin position="492"/>
        <end position="509"/>
    </location>
</feature>
<feature type="transmembrane region" description="Helical" evidence="8">
    <location>
        <begin position="110"/>
        <end position="135"/>
    </location>
</feature>
<dbReference type="PROSITE" id="PS50850">
    <property type="entry name" value="MFS"/>
    <property type="match status" value="1"/>
</dbReference>
<evidence type="ECO:0000256" key="2">
    <source>
        <dbReference type="ARBA" id="ARBA00008537"/>
    </source>
</evidence>
<dbReference type="NCBIfam" id="TIGR00711">
    <property type="entry name" value="efflux_EmrB"/>
    <property type="match status" value="1"/>
</dbReference>
<dbReference type="Gene3D" id="1.20.1720.10">
    <property type="entry name" value="Multidrug resistance protein D"/>
    <property type="match status" value="1"/>
</dbReference>
<dbReference type="InterPro" id="IPR011701">
    <property type="entry name" value="MFS"/>
</dbReference>
<dbReference type="CDD" id="cd17503">
    <property type="entry name" value="MFS_LmrB_MDR_like"/>
    <property type="match status" value="1"/>
</dbReference>
<feature type="domain" description="Major facilitator superfamily (MFS) profile" evidence="9">
    <location>
        <begin position="19"/>
        <end position="515"/>
    </location>
</feature>
<keyword evidence="5 8" id="KW-0812">Transmembrane</keyword>
<dbReference type="InterPro" id="IPR020846">
    <property type="entry name" value="MFS_dom"/>
</dbReference>
<evidence type="ECO:0000313" key="10">
    <source>
        <dbReference type="EMBL" id="VVE09825.1"/>
    </source>
</evidence>
<evidence type="ECO:0000256" key="1">
    <source>
        <dbReference type="ARBA" id="ARBA00004651"/>
    </source>
</evidence>
<evidence type="ECO:0000256" key="5">
    <source>
        <dbReference type="ARBA" id="ARBA00022692"/>
    </source>
</evidence>
<feature type="transmembrane region" description="Helical" evidence="8">
    <location>
        <begin position="237"/>
        <end position="259"/>
    </location>
</feature>
<keyword evidence="6 8" id="KW-1133">Transmembrane helix</keyword>
<dbReference type="InterPro" id="IPR004638">
    <property type="entry name" value="EmrB-like"/>
</dbReference>
<feature type="transmembrane region" description="Helical" evidence="8">
    <location>
        <begin position="171"/>
        <end position="193"/>
    </location>
</feature>
<dbReference type="EMBL" id="CABPRU010000005">
    <property type="protein sequence ID" value="VVE09825.1"/>
    <property type="molecule type" value="Genomic_DNA"/>
</dbReference>
<feature type="transmembrane region" description="Helical" evidence="8">
    <location>
        <begin position="408"/>
        <end position="425"/>
    </location>
</feature>
<feature type="transmembrane region" description="Helical" evidence="8">
    <location>
        <begin position="280"/>
        <end position="303"/>
    </location>
</feature>
<dbReference type="SUPFAM" id="SSF103473">
    <property type="entry name" value="MFS general substrate transporter"/>
    <property type="match status" value="1"/>
</dbReference>
<dbReference type="Proteomes" id="UP000334380">
    <property type="component" value="Unassembled WGS sequence"/>
</dbReference>
<comment type="subcellular location">
    <subcellularLocation>
        <location evidence="1">Cell membrane</location>
        <topology evidence="1">Multi-pass membrane protein</topology>
    </subcellularLocation>
</comment>
<proteinExistence type="inferred from homology"/>
<evidence type="ECO:0000256" key="3">
    <source>
        <dbReference type="ARBA" id="ARBA00022448"/>
    </source>
</evidence>
<protein>
    <submittedName>
        <fullName evidence="10">Multidrug export protein EmrB</fullName>
    </submittedName>
</protein>
<evidence type="ECO:0000256" key="8">
    <source>
        <dbReference type="SAM" id="Phobius"/>
    </source>
</evidence>
<dbReference type="PANTHER" id="PTHR42718:SF9">
    <property type="entry name" value="MAJOR FACILITATOR SUPERFAMILY MULTIDRUG TRANSPORTER MFSC"/>
    <property type="match status" value="1"/>
</dbReference>
<keyword evidence="11" id="KW-1185">Reference proteome</keyword>
<keyword evidence="3" id="KW-0813">Transport</keyword>
<organism evidence="10 11">
    <name type="scientific">Pandoraea terrigena</name>
    <dbReference type="NCBI Taxonomy" id="2508292"/>
    <lineage>
        <taxon>Bacteria</taxon>
        <taxon>Pseudomonadati</taxon>
        <taxon>Pseudomonadota</taxon>
        <taxon>Betaproteobacteria</taxon>
        <taxon>Burkholderiales</taxon>
        <taxon>Burkholderiaceae</taxon>
        <taxon>Pandoraea</taxon>
    </lineage>
</organism>
<evidence type="ECO:0000313" key="11">
    <source>
        <dbReference type="Proteomes" id="UP000334380"/>
    </source>
</evidence>
<dbReference type="GO" id="GO:0005886">
    <property type="term" value="C:plasma membrane"/>
    <property type="evidence" value="ECO:0007669"/>
    <property type="project" value="UniProtKB-SubCell"/>
</dbReference>
<feature type="transmembrane region" description="Helical" evidence="8">
    <location>
        <begin position="205"/>
        <end position="225"/>
    </location>
</feature>
<feature type="transmembrane region" description="Helical" evidence="8">
    <location>
        <begin position="309"/>
        <end position="329"/>
    </location>
</feature>
<dbReference type="PANTHER" id="PTHR42718">
    <property type="entry name" value="MAJOR FACILITATOR SUPERFAMILY MULTIDRUG TRANSPORTER MFSC"/>
    <property type="match status" value="1"/>
</dbReference>
<comment type="similarity">
    <text evidence="2">Belongs to the major facilitator superfamily. EmrB family.</text>
</comment>
<evidence type="ECO:0000256" key="4">
    <source>
        <dbReference type="ARBA" id="ARBA00022475"/>
    </source>
</evidence>
<evidence type="ECO:0000256" key="7">
    <source>
        <dbReference type="ARBA" id="ARBA00023136"/>
    </source>
</evidence>
<name>A0A5E4VFM4_9BURK</name>
<dbReference type="GO" id="GO:0022857">
    <property type="term" value="F:transmembrane transporter activity"/>
    <property type="evidence" value="ECO:0007669"/>
    <property type="project" value="InterPro"/>
</dbReference>
<accession>A0A5E4VFM4</accession>
<keyword evidence="4" id="KW-1003">Cell membrane</keyword>
<dbReference type="AlphaFoldDB" id="A0A5E4VFM4"/>
<reference evidence="10 11" key="1">
    <citation type="submission" date="2019-08" db="EMBL/GenBank/DDBJ databases">
        <authorList>
            <person name="Peeters C."/>
        </authorList>
    </citation>
    <scope>NUCLEOTIDE SEQUENCE [LARGE SCALE GENOMIC DNA]</scope>
    <source>
        <strain evidence="10 11">LMG 31013</strain>
    </source>
</reference>
<feature type="transmembrane region" description="Helical" evidence="8">
    <location>
        <begin position="84"/>
        <end position="104"/>
    </location>
</feature>
<evidence type="ECO:0000259" key="9">
    <source>
        <dbReference type="PROSITE" id="PS50850"/>
    </source>
</evidence>
<dbReference type="RefSeq" id="WP_150613192.1">
    <property type="nucleotide sequence ID" value="NZ_CABPRU010000005.1"/>
</dbReference>
<feature type="transmembrane region" description="Helical" evidence="8">
    <location>
        <begin position="57"/>
        <end position="77"/>
    </location>
</feature>
<dbReference type="Pfam" id="PF07690">
    <property type="entry name" value="MFS_1"/>
    <property type="match status" value="1"/>
</dbReference>
<gene>
    <name evidence="10" type="primary">emrB_2</name>
    <name evidence="10" type="ORF">PTE31013_02588</name>
</gene>
<keyword evidence="7 8" id="KW-0472">Membrane</keyword>
<feature type="transmembrane region" description="Helical" evidence="8">
    <location>
        <begin position="147"/>
        <end position="165"/>
    </location>
</feature>
<sequence>MTTQIGDPALQPLKQRVFAFALMCLGFFMATLDIQIVASSLRDIGGGLSASQDQLSWVQTAYLIAEILVIPMSGWLSKVFSTRWLFVASAVGFTVTSMLCGIAWDIDSMIIFRGLQGALGAAMIPTVFTTAFVLFPGKQRIVASTTIGALASLAPAIGPVIGGWITDQWSWHWLFYLNLIPGVLVAVMVPKYVNIDKPDLKLLKSGDYLGILLMSGFLGCLQYVLEEGPRKNWFGDNLIITCTWISAICGFLFLVHALTAKDAIVDIRALLVRNFGIGSLLSFIIGIGIFVSVFLTPLFLAQVRGFNSLQIGIALLSVGGFQLVGLVAYSLATRYISLRILMTFGLVLFGIGCYLYVPLNHDWGWQQLLLPQALRGIGQQFSIAPIVTMALGSLPASRLKSASGLFNLMRNLGGAIGIAVSATMLNDRLNFHYLRLNESVTAGQPEVVGALNQQVQRWTMTAGDTVNAAQSGLASLHHLILREALTLTFSDTFYVLSLCFVVAVVSVLFSNPFSTSAPPPDAH</sequence>
<feature type="transmembrane region" description="Helical" evidence="8">
    <location>
        <begin position="17"/>
        <end position="37"/>
    </location>
</feature>
<feature type="transmembrane region" description="Helical" evidence="8">
    <location>
        <begin position="336"/>
        <end position="357"/>
    </location>
</feature>
<dbReference type="OrthoDB" id="9807274at2"/>
<dbReference type="Gene3D" id="1.20.1250.20">
    <property type="entry name" value="MFS general substrate transporter like domains"/>
    <property type="match status" value="1"/>
</dbReference>
<evidence type="ECO:0000256" key="6">
    <source>
        <dbReference type="ARBA" id="ARBA00022989"/>
    </source>
</evidence>